<evidence type="ECO:0000313" key="2">
    <source>
        <dbReference type="EMBL" id="CCA24734.1"/>
    </source>
</evidence>
<protein>
    <submittedName>
        <fullName evidence="2">AlNc14C255G9718 protein</fullName>
    </submittedName>
</protein>
<accession>F0WTP2</accession>
<dbReference type="HOGENOM" id="CLU_1558070_0_0_1"/>
<feature type="compositionally biased region" description="Basic residues" evidence="1">
    <location>
        <begin position="1"/>
        <end position="28"/>
    </location>
</feature>
<reference evidence="2" key="1">
    <citation type="journal article" date="2011" name="PLoS Biol.">
        <title>Gene gain and loss during evolution of obligate parasitism in the white rust pathogen of Arabidopsis thaliana.</title>
        <authorList>
            <person name="Kemen E."/>
            <person name="Gardiner A."/>
            <person name="Schultz-Larsen T."/>
            <person name="Kemen A.C."/>
            <person name="Balmuth A.L."/>
            <person name="Robert-Seilaniantz A."/>
            <person name="Bailey K."/>
            <person name="Holub E."/>
            <person name="Studholme D.J."/>
            <person name="Maclean D."/>
            <person name="Jones J.D."/>
        </authorList>
    </citation>
    <scope>NUCLEOTIDE SEQUENCE</scope>
</reference>
<feature type="region of interest" description="Disordered" evidence="1">
    <location>
        <begin position="1"/>
        <end position="51"/>
    </location>
</feature>
<dbReference type="EMBL" id="FR824300">
    <property type="protein sequence ID" value="CCA24734.1"/>
    <property type="molecule type" value="Genomic_DNA"/>
</dbReference>
<evidence type="ECO:0000256" key="1">
    <source>
        <dbReference type="SAM" id="MobiDB-lite"/>
    </source>
</evidence>
<organism evidence="2">
    <name type="scientific">Albugo laibachii Nc14</name>
    <dbReference type="NCBI Taxonomy" id="890382"/>
    <lineage>
        <taxon>Eukaryota</taxon>
        <taxon>Sar</taxon>
        <taxon>Stramenopiles</taxon>
        <taxon>Oomycota</taxon>
        <taxon>Peronosporomycetes</taxon>
        <taxon>Albuginales</taxon>
        <taxon>Albuginaceae</taxon>
        <taxon>Albugo</taxon>
    </lineage>
</organism>
<proteinExistence type="predicted"/>
<gene>
    <name evidence="2" type="primary">AlNc14C255G9718</name>
    <name evidence="2" type="ORF">ALNC14_108780</name>
</gene>
<dbReference type="AlphaFoldDB" id="F0WTP2"/>
<name>F0WTP2_9STRA</name>
<reference evidence="2" key="2">
    <citation type="submission" date="2011-02" db="EMBL/GenBank/DDBJ databases">
        <authorList>
            <person name="MacLean D."/>
        </authorList>
    </citation>
    <scope>NUCLEOTIDE SEQUENCE</scope>
</reference>
<sequence>MTKKLSVHRSLKSKHHRLKGGLKSRNKHVGTGNQAQVEACTRKAPNSTSKKVVNQYQDYEDRVACIKKHSRNSRILPSRKPIIAPPTFQLASKDPLTQSIDYVIEVNAKSSRRSSSRNQDGLAYNSSNIFSVLDEDHGNKTRHLQPPVIQPATFLLPEQPANISSSAKCTKD</sequence>